<organism evidence="1 2">
    <name type="scientific">Populus trichocarpa</name>
    <name type="common">Western balsam poplar</name>
    <name type="synonym">Populus balsamifera subsp. trichocarpa</name>
    <dbReference type="NCBI Taxonomy" id="3694"/>
    <lineage>
        <taxon>Eukaryota</taxon>
        <taxon>Viridiplantae</taxon>
        <taxon>Streptophyta</taxon>
        <taxon>Embryophyta</taxon>
        <taxon>Tracheophyta</taxon>
        <taxon>Spermatophyta</taxon>
        <taxon>Magnoliopsida</taxon>
        <taxon>eudicotyledons</taxon>
        <taxon>Gunneridae</taxon>
        <taxon>Pentapetalae</taxon>
        <taxon>rosids</taxon>
        <taxon>fabids</taxon>
        <taxon>Malpighiales</taxon>
        <taxon>Salicaceae</taxon>
        <taxon>Saliceae</taxon>
        <taxon>Populus</taxon>
    </lineage>
</organism>
<dbReference type="AlphaFoldDB" id="A0A3N7F6R9"/>
<accession>A0A3N7F6R9</accession>
<dbReference type="InParanoid" id="A0A3N7F6R9"/>
<evidence type="ECO:0000313" key="1">
    <source>
        <dbReference type="EMBL" id="RQO91185.1"/>
    </source>
</evidence>
<dbReference type="EMBL" id="CM009295">
    <property type="protein sequence ID" value="RQO91185.1"/>
    <property type="molecule type" value="Genomic_DNA"/>
</dbReference>
<proteinExistence type="predicted"/>
<protein>
    <submittedName>
        <fullName evidence="1">Uncharacterized protein</fullName>
    </submittedName>
</protein>
<dbReference type="Proteomes" id="UP000006729">
    <property type="component" value="Chromosome 6"/>
</dbReference>
<keyword evidence="2" id="KW-1185">Reference proteome</keyword>
<name>A0A3N7F6R9_POPTR</name>
<reference evidence="1 2" key="1">
    <citation type="journal article" date="2006" name="Science">
        <title>The genome of black cottonwood, Populus trichocarpa (Torr. &amp; Gray).</title>
        <authorList>
            <person name="Tuskan G.A."/>
            <person name="Difazio S."/>
            <person name="Jansson S."/>
            <person name="Bohlmann J."/>
            <person name="Grigoriev I."/>
            <person name="Hellsten U."/>
            <person name="Putnam N."/>
            <person name="Ralph S."/>
            <person name="Rombauts S."/>
            <person name="Salamov A."/>
            <person name="Schein J."/>
            <person name="Sterck L."/>
            <person name="Aerts A."/>
            <person name="Bhalerao R.R."/>
            <person name="Bhalerao R.P."/>
            <person name="Blaudez D."/>
            <person name="Boerjan W."/>
            <person name="Brun A."/>
            <person name="Brunner A."/>
            <person name="Busov V."/>
            <person name="Campbell M."/>
            <person name="Carlson J."/>
            <person name="Chalot M."/>
            <person name="Chapman J."/>
            <person name="Chen G.L."/>
            <person name="Cooper D."/>
            <person name="Coutinho P.M."/>
            <person name="Couturier J."/>
            <person name="Covert S."/>
            <person name="Cronk Q."/>
            <person name="Cunningham R."/>
            <person name="Davis J."/>
            <person name="Degroeve S."/>
            <person name="Dejardin A."/>
            <person name="Depamphilis C."/>
            <person name="Detter J."/>
            <person name="Dirks B."/>
            <person name="Dubchak I."/>
            <person name="Duplessis S."/>
            <person name="Ehlting J."/>
            <person name="Ellis B."/>
            <person name="Gendler K."/>
            <person name="Goodstein D."/>
            <person name="Gribskov M."/>
            <person name="Grimwood J."/>
            <person name="Groover A."/>
            <person name="Gunter L."/>
            <person name="Hamberger B."/>
            <person name="Heinze B."/>
            <person name="Helariutta Y."/>
            <person name="Henrissat B."/>
            <person name="Holligan D."/>
            <person name="Holt R."/>
            <person name="Huang W."/>
            <person name="Islam-Faridi N."/>
            <person name="Jones S."/>
            <person name="Jones-Rhoades M."/>
            <person name="Jorgensen R."/>
            <person name="Joshi C."/>
            <person name="Kangasjarvi J."/>
            <person name="Karlsson J."/>
            <person name="Kelleher C."/>
            <person name="Kirkpatrick R."/>
            <person name="Kirst M."/>
            <person name="Kohler A."/>
            <person name="Kalluri U."/>
            <person name="Larimer F."/>
            <person name="Leebens-Mack J."/>
            <person name="Leple J.C."/>
            <person name="Locascio P."/>
            <person name="Lou Y."/>
            <person name="Lucas S."/>
            <person name="Martin F."/>
            <person name="Montanini B."/>
            <person name="Napoli C."/>
            <person name="Nelson D.R."/>
            <person name="Nelson C."/>
            <person name="Nieminen K."/>
            <person name="Nilsson O."/>
            <person name="Pereda V."/>
            <person name="Peter G."/>
            <person name="Philippe R."/>
            <person name="Pilate G."/>
            <person name="Poliakov A."/>
            <person name="Razumovskaya J."/>
            <person name="Richardson P."/>
            <person name="Rinaldi C."/>
            <person name="Ritland K."/>
            <person name="Rouze P."/>
            <person name="Ryaboy D."/>
            <person name="Schmutz J."/>
            <person name="Schrader J."/>
            <person name="Segerman B."/>
            <person name="Shin H."/>
            <person name="Siddiqui A."/>
            <person name="Sterky F."/>
            <person name="Terry A."/>
            <person name="Tsai C.J."/>
            <person name="Uberbacher E."/>
            <person name="Unneberg P."/>
            <person name="Vahala J."/>
            <person name="Wall K."/>
            <person name="Wessler S."/>
            <person name="Yang G."/>
            <person name="Yin T."/>
            <person name="Douglas C."/>
            <person name="Marra M."/>
            <person name="Sandberg G."/>
            <person name="Van de Peer Y."/>
            <person name="Rokhsar D."/>
        </authorList>
    </citation>
    <scope>NUCLEOTIDE SEQUENCE [LARGE SCALE GENOMIC DNA]</scope>
    <source>
        <strain evidence="2">cv. Nisqually</strain>
    </source>
</reference>
<gene>
    <name evidence="1" type="ORF">POPTR_006G021150</name>
</gene>
<sequence length="33" mass="3833">MRPHMTFSHFHMMGCHNNRLGDLGSYIVLVNCI</sequence>
<evidence type="ECO:0000313" key="2">
    <source>
        <dbReference type="Proteomes" id="UP000006729"/>
    </source>
</evidence>